<dbReference type="GO" id="GO:0016805">
    <property type="term" value="F:dipeptidase activity"/>
    <property type="evidence" value="ECO:0007669"/>
    <property type="project" value="UniProtKB-KW"/>
</dbReference>
<dbReference type="PANTHER" id="PTHR20842:SF0">
    <property type="entry name" value="ALPHA-ASPARTYL DIPEPTIDASE"/>
    <property type="match status" value="1"/>
</dbReference>
<feature type="compositionally biased region" description="Basic and acidic residues" evidence="5">
    <location>
        <begin position="234"/>
        <end position="249"/>
    </location>
</feature>
<feature type="region of interest" description="Disordered" evidence="5">
    <location>
        <begin position="230"/>
        <end position="249"/>
    </location>
</feature>
<dbReference type="Pfam" id="PF03575">
    <property type="entry name" value="Peptidase_S51"/>
    <property type="match status" value="1"/>
</dbReference>
<keyword evidence="3 6" id="KW-0378">Hydrolase</keyword>
<dbReference type="SUPFAM" id="SSF52317">
    <property type="entry name" value="Class I glutamine amidotransferase-like"/>
    <property type="match status" value="1"/>
</dbReference>
<sequence>MSRLLLLSSAMAGDSGYLVWTRPLIRDFLNAHSTPVTRVLFIPHAGVSKGFDTYLNHVRTALDLGDVTLESLHDSDDPESAIRSAEALIVGGGNTFALVKRLYDLSLMGVIRERVLEGMAYIGWSAGANLAGPTLCTTNDMPIVEPPSFQTLDLVPFQINPHFIAGKSAGHHGESREERLTEYLALNSGIQVVALPEGTALRREGEHFELLGNRDAWLLTHQGTRTIQAGQTCDDLRGSEGTGRDPKTP</sequence>
<proteinExistence type="inferred from homology"/>
<dbReference type="GO" id="GO:0008236">
    <property type="term" value="F:serine-type peptidase activity"/>
    <property type="evidence" value="ECO:0007669"/>
    <property type="project" value="UniProtKB-KW"/>
</dbReference>
<name>A0A2R8CGV3_9GAMM</name>
<evidence type="ECO:0000256" key="3">
    <source>
        <dbReference type="ARBA" id="ARBA00022801"/>
    </source>
</evidence>
<dbReference type="NCBIfam" id="NF003642">
    <property type="entry name" value="PRK05282.1"/>
    <property type="match status" value="1"/>
</dbReference>
<dbReference type="RefSeq" id="WP_108841039.1">
    <property type="nucleotide sequence ID" value="NZ_ONZI01000001.1"/>
</dbReference>
<evidence type="ECO:0000256" key="1">
    <source>
        <dbReference type="ARBA" id="ARBA00006534"/>
    </source>
</evidence>
<evidence type="ECO:0000256" key="5">
    <source>
        <dbReference type="SAM" id="MobiDB-lite"/>
    </source>
</evidence>
<dbReference type="OrthoDB" id="3373764at2"/>
<dbReference type="PANTHER" id="PTHR20842">
    <property type="entry name" value="PROTEASE S51 ALPHA-ASPARTYL DIPEPTIDASE"/>
    <property type="match status" value="1"/>
</dbReference>
<dbReference type="EC" id="3.4.13.21" evidence="6"/>
<dbReference type="EMBL" id="ONZI01000001">
    <property type="protein sequence ID" value="SPJ32137.1"/>
    <property type="molecule type" value="Genomic_DNA"/>
</dbReference>
<evidence type="ECO:0000313" key="7">
    <source>
        <dbReference type="Proteomes" id="UP000244934"/>
    </source>
</evidence>
<comment type="similarity">
    <text evidence="1">Belongs to the peptidase S51 family.</text>
</comment>
<organism evidence="6 7">
    <name type="scientific">Kushneria phyllosphaerae</name>
    <dbReference type="NCBI Taxonomy" id="2100822"/>
    <lineage>
        <taxon>Bacteria</taxon>
        <taxon>Pseudomonadati</taxon>
        <taxon>Pseudomonadota</taxon>
        <taxon>Gammaproteobacteria</taxon>
        <taxon>Oceanospirillales</taxon>
        <taxon>Halomonadaceae</taxon>
        <taxon>Kushneria</taxon>
    </lineage>
</organism>
<protein>
    <submittedName>
        <fullName evidence="6">Peptidase E</fullName>
        <ecNumber evidence="6">3.4.13.21</ecNumber>
    </submittedName>
</protein>
<dbReference type="GO" id="GO:0006508">
    <property type="term" value="P:proteolysis"/>
    <property type="evidence" value="ECO:0007669"/>
    <property type="project" value="UniProtKB-KW"/>
</dbReference>
<evidence type="ECO:0000256" key="4">
    <source>
        <dbReference type="ARBA" id="ARBA00022825"/>
    </source>
</evidence>
<keyword evidence="7" id="KW-1185">Reference proteome</keyword>
<dbReference type="CDD" id="cd03146">
    <property type="entry name" value="GAT1_Peptidase_E"/>
    <property type="match status" value="1"/>
</dbReference>
<evidence type="ECO:0000313" key="6">
    <source>
        <dbReference type="EMBL" id="SPJ32137.1"/>
    </source>
</evidence>
<accession>A0A2R8CGV3</accession>
<keyword evidence="2" id="KW-0645">Protease</keyword>
<keyword evidence="6" id="KW-0224">Dipeptidase</keyword>
<gene>
    <name evidence="6" type="primary">pepE</name>
    <name evidence="6" type="ORF">KSP9073_00137</name>
</gene>
<evidence type="ECO:0000256" key="2">
    <source>
        <dbReference type="ARBA" id="ARBA00022670"/>
    </source>
</evidence>
<keyword evidence="4" id="KW-0720">Serine protease</keyword>
<dbReference type="Gene3D" id="3.40.50.880">
    <property type="match status" value="1"/>
</dbReference>
<dbReference type="InterPro" id="IPR029062">
    <property type="entry name" value="Class_I_gatase-like"/>
</dbReference>
<dbReference type="InterPro" id="IPR005320">
    <property type="entry name" value="Peptidase_S51"/>
</dbReference>
<dbReference type="Proteomes" id="UP000244934">
    <property type="component" value="Unassembled WGS sequence"/>
</dbReference>
<reference evidence="7" key="1">
    <citation type="submission" date="2018-03" db="EMBL/GenBank/DDBJ databases">
        <authorList>
            <person name="Navarro De La Torre S."/>
        </authorList>
    </citation>
    <scope>NUCLEOTIDE SEQUENCE [LARGE SCALE GENOMIC DNA]</scope>
    <source>
        <strain evidence="7">EAod3</strain>
    </source>
</reference>
<dbReference type="AlphaFoldDB" id="A0A2R8CGV3"/>